<keyword evidence="3" id="KW-1185">Reference proteome</keyword>
<sequence>MSTENLEHREALKKLKELIDDVKTCMLATNLEYLPLNVRPMQTLQVDDTGNIWFFNSKDSLQYTDIQQDNRVQLMYGHPGKTEFLSIYGTAHLSREQDKIDELWHPMVSAWFEGKDDPNLMLLRVSPQDAYYWDTKHNKLVSLFKIAASSVSGHYEDDGVKGKLKI</sequence>
<dbReference type="SUPFAM" id="SSF50475">
    <property type="entry name" value="FMN-binding split barrel"/>
    <property type="match status" value="1"/>
</dbReference>
<feature type="domain" description="General stress protein FMN-binding split barrel" evidence="1">
    <location>
        <begin position="10"/>
        <end position="155"/>
    </location>
</feature>
<dbReference type="InterPro" id="IPR038725">
    <property type="entry name" value="YdaG_split_barrel_FMN-bd"/>
</dbReference>
<proteinExistence type="predicted"/>
<evidence type="ECO:0000313" key="3">
    <source>
        <dbReference type="Proteomes" id="UP000798808"/>
    </source>
</evidence>
<protein>
    <submittedName>
        <fullName evidence="2">General stress protein</fullName>
    </submittedName>
</protein>
<organism evidence="2 3">
    <name type="scientific">Fulvivirga kasyanovii</name>
    <dbReference type="NCBI Taxonomy" id="396812"/>
    <lineage>
        <taxon>Bacteria</taxon>
        <taxon>Pseudomonadati</taxon>
        <taxon>Bacteroidota</taxon>
        <taxon>Cytophagia</taxon>
        <taxon>Cytophagales</taxon>
        <taxon>Fulvivirgaceae</taxon>
        <taxon>Fulvivirga</taxon>
    </lineage>
</organism>
<evidence type="ECO:0000313" key="2">
    <source>
        <dbReference type="EMBL" id="MTI23866.1"/>
    </source>
</evidence>
<dbReference type="PANTHER" id="PTHR34818:SF1">
    <property type="entry name" value="PROTEIN BLI-3"/>
    <property type="match status" value="1"/>
</dbReference>
<dbReference type="EMBL" id="SMLW01000320">
    <property type="protein sequence ID" value="MTI23866.1"/>
    <property type="molecule type" value="Genomic_DNA"/>
</dbReference>
<dbReference type="RefSeq" id="WP_155169237.1">
    <property type="nucleotide sequence ID" value="NZ_BAAAFL010000017.1"/>
</dbReference>
<reference evidence="2 3" key="1">
    <citation type="submission" date="2019-02" db="EMBL/GenBank/DDBJ databases">
        <authorList>
            <person name="Goldberg S.R."/>
            <person name="Haltli B.A."/>
            <person name="Correa H."/>
            <person name="Russell K.G."/>
        </authorList>
    </citation>
    <scope>NUCLEOTIDE SEQUENCE [LARGE SCALE GENOMIC DNA]</scope>
    <source>
        <strain evidence="2 3">JCM 16186</strain>
    </source>
</reference>
<accession>A0ABW9RIW6</accession>
<gene>
    <name evidence="2" type="ORF">E1163_02775</name>
</gene>
<dbReference type="Gene3D" id="2.30.110.10">
    <property type="entry name" value="Electron Transport, Fmn-binding Protein, Chain A"/>
    <property type="match status" value="1"/>
</dbReference>
<evidence type="ECO:0000259" key="1">
    <source>
        <dbReference type="Pfam" id="PF16242"/>
    </source>
</evidence>
<dbReference type="Proteomes" id="UP000798808">
    <property type="component" value="Unassembled WGS sequence"/>
</dbReference>
<comment type="caution">
    <text evidence="2">The sequence shown here is derived from an EMBL/GenBank/DDBJ whole genome shotgun (WGS) entry which is preliminary data.</text>
</comment>
<dbReference type="InterPro" id="IPR012349">
    <property type="entry name" value="Split_barrel_FMN-bd"/>
</dbReference>
<dbReference type="InterPro" id="IPR052917">
    <property type="entry name" value="Stress-Dev_Protein"/>
</dbReference>
<dbReference type="Pfam" id="PF16242">
    <property type="entry name" value="Pyrid_ox_like"/>
    <property type="match status" value="1"/>
</dbReference>
<name>A0ABW9RIW6_9BACT</name>
<dbReference type="PANTHER" id="PTHR34818">
    <property type="entry name" value="PROTEIN BLI-3"/>
    <property type="match status" value="1"/>
</dbReference>